<proteinExistence type="predicted"/>
<dbReference type="EMBL" id="LJRI01000521">
    <property type="protein sequence ID" value="KPY98070.1"/>
    <property type="molecule type" value="Genomic_DNA"/>
</dbReference>
<dbReference type="Proteomes" id="UP000050384">
    <property type="component" value="Unassembled WGS sequence"/>
</dbReference>
<organism evidence="2 3">
    <name type="scientific">Pseudomonas syringae pv. spinaceae</name>
    <dbReference type="NCBI Taxonomy" id="264459"/>
    <lineage>
        <taxon>Bacteria</taxon>
        <taxon>Pseudomonadati</taxon>
        <taxon>Pseudomonadota</taxon>
        <taxon>Gammaproteobacteria</taxon>
        <taxon>Pseudomonadales</taxon>
        <taxon>Pseudomonadaceae</taxon>
        <taxon>Pseudomonas</taxon>
        <taxon>Pseudomonas syringae</taxon>
    </lineage>
</organism>
<dbReference type="AlphaFoldDB" id="A0A0Q0CW47"/>
<comment type="caution">
    <text evidence="2">The sequence shown here is derived from an EMBL/GenBank/DDBJ whole genome shotgun (WGS) entry which is preliminary data.</text>
</comment>
<evidence type="ECO:0000313" key="3">
    <source>
        <dbReference type="Proteomes" id="UP000050384"/>
    </source>
</evidence>
<evidence type="ECO:0000256" key="1">
    <source>
        <dbReference type="SAM" id="MobiDB-lite"/>
    </source>
</evidence>
<name>A0A0Q0CW47_PSESX</name>
<feature type="non-terminal residue" evidence="2">
    <location>
        <position position="29"/>
    </location>
</feature>
<feature type="compositionally biased region" description="Basic and acidic residues" evidence="1">
    <location>
        <begin position="10"/>
        <end position="29"/>
    </location>
</feature>
<protein>
    <submittedName>
        <fullName evidence="2">Uncharacterized protein</fullName>
    </submittedName>
</protein>
<feature type="region of interest" description="Disordered" evidence="1">
    <location>
        <begin position="1"/>
        <end position="29"/>
    </location>
</feature>
<reference evidence="2 3" key="1">
    <citation type="submission" date="2015-09" db="EMBL/GenBank/DDBJ databases">
        <title>Genome announcement of multiple Pseudomonas syringae strains.</title>
        <authorList>
            <person name="Thakur S."/>
            <person name="Wang P.W."/>
            <person name="Gong Y."/>
            <person name="Weir B.S."/>
            <person name="Guttman D.S."/>
        </authorList>
    </citation>
    <scope>NUCLEOTIDE SEQUENCE [LARGE SCALE GENOMIC DNA]</scope>
    <source>
        <strain evidence="2 3">ICMP16929</strain>
    </source>
</reference>
<gene>
    <name evidence="2" type="ORF">ALO94_04877</name>
</gene>
<sequence length="29" mass="3459">MKARRPGRPPKVDRDNLETREVLLRRGLE</sequence>
<accession>A0A0Q0CW47</accession>
<evidence type="ECO:0000313" key="2">
    <source>
        <dbReference type="EMBL" id="KPY98070.1"/>
    </source>
</evidence>
<dbReference type="PATRIC" id="fig|264459.3.peg.1295"/>